<comment type="caution">
    <text evidence="6">The sequence shown here is derived from an EMBL/GenBank/DDBJ whole genome shotgun (WGS) entry which is preliminary data.</text>
</comment>
<dbReference type="CDD" id="cd01392">
    <property type="entry name" value="HTH_LacI"/>
    <property type="match status" value="1"/>
</dbReference>
<sequence length="352" mass="40086">MRSVESEQRKVTIRDIAKILGVSPATVSTALTGRRNGVFVSEETRRRVWEVARELGYPFERLRARTPQLRYVALFCTSYHWSLVFINAIMEFANDLSRQGGRVLLKVSSDRREEVEQIRELHRRREVDGFILIGSRNEPEELPEVDIPYVVVGEVPEGVPVWNVCADNEGGGRLIAEHLWKLGHRRVGAFLMESNRLPSLKRVKGLRSFWEEMGESFPDDWVLHLVTEDENELAAKLPEFIYEGGQIRFTALFCYNDRVAGTTIKCLRRLGIRVPEEISVVGFDNEPYSELFSLPLTTVEQPFTQMVNSAAQLLLERLSSSPEPAKRVTLPCHLIVRASTTSPTYRSAVSAR</sequence>
<dbReference type="PANTHER" id="PTHR30146:SF109">
    <property type="entry name" value="HTH-TYPE TRANSCRIPTIONAL REGULATOR GALS"/>
    <property type="match status" value="1"/>
</dbReference>
<evidence type="ECO:0000313" key="7">
    <source>
        <dbReference type="Proteomes" id="UP001204798"/>
    </source>
</evidence>
<evidence type="ECO:0000256" key="4">
    <source>
        <dbReference type="SAM" id="Phobius"/>
    </source>
</evidence>
<accession>A0ABT2ENE0</accession>
<dbReference type="SUPFAM" id="SSF47413">
    <property type="entry name" value="lambda repressor-like DNA-binding domains"/>
    <property type="match status" value="1"/>
</dbReference>
<dbReference type="Pfam" id="PF00356">
    <property type="entry name" value="LacI"/>
    <property type="match status" value="1"/>
</dbReference>
<protein>
    <submittedName>
        <fullName evidence="6">DNA-binding LacI/PurR family transcriptional regulator</fullName>
    </submittedName>
</protein>
<dbReference type="InterPro" id="IPR010982">
    <property type="entry name" value="Lambda_DNA-bd_dom_sf"/>
</dbReference>
<keyword evidence="7" id="KW-1185">Reference proteome</keyword>
<keyword evidence="1" id="KW-0805">Transcription regulation</keyword>
<keyword evidence="4" id="KW-1133">Transmembrane helix</keyword>
<keyword evidence="3" id="KW-0804">Transcription</keyword>
<reference evidence="6 7" key="1">
    <citation type="submission" date="2022-08" db="EMBL/GenBank/DDBJ databases">
        <title>Bacterial and archaeal communities from various locations to study Microbial Dark Matter (Phase II).</title>
        <authorList>
            <person name="Stepanauskas R."/>
        </authorList>
    </citation>
    <scope>NUCLEOTIDE SEQUENCE [LARGE SCALE GENOMIC DNA]</scope>
    <source>
        <strain evidence="6 7">PD1</strain>
    </source>
</reference>
<evidence type="ECO:0000256" key="2">
    <source>
        <dbReference type="ARBA" id="ARBA00023125"/>
    </source>
</evidence>
<dbReference type="GO" id="GO:0003677">
    <property type="term" value="F:DNA binding"/>
    <property type="evidence" value="ECO:0007669"/>
    <property type="project" value="UniProtKB-KW"/>
</dbReference>
<dbReference type="SUPFAM" id="SSF53822">
    <property type="entry name" value="Periplasmic binding protein-like I"/>
    <property type="match status" value="1"/>
</dbReference>
<evidence type="ECO:0000256" key="1">
    <source>
        <dbReference type="ARBA" id="ARBA00023015"/>
    </source>
</evidence>
<dbReference type="CDD" id="cd06267">
    <property type="entry name" value="PBP1_LacI_sugar_binding-like"/>
    <property type="match status" value="1"/>
</dbReference>
<keyword evidence="2 6" id="KW-0238">DNA-binding</keyword>
<keyword evidence="4" id="KW-0472">Membrane</keyword>
<evidence type="ECO:0000259" key="5">
    <source>
        <dbReference type="PROSITE" id="PS50932"/>
    </source>
</evidence>
<feature type="domain" description="HTH lacI-type" evidence="5">
    <location>
        <begin position="11"/>
        <end position="68"/>
    </location>
</feature>
<dbReference type="PROSITE" id="PS50932">
    <property type="entry name" value="HTH_LACI_2"/>
    <property type="match status" value="1"/>
</dbReference>
<dbReference type="Pfam" id="PF13377">
    <property type="entry name" value="Peripla_BP_3"/>
    <property type="match status" value="1"/>
</dbReference>
<proteinExistence type="predicted"/>
<dbReference type="RefSeq" id="WP_259095940.1">
    <property type="nucleotide sequence ID" value="NZ_CP130454.1"/>
</dbReference>
<dbReference type="InterPro" id="IPR046335">
    <property type="entry name" value="LacI/GalR-like_sensor"/>
</dbReference>
<feature type="transmembrane region" description="Helical" evidence="4">
    <location>
        <begin position="71"/>
        <end position="90"/>
    </location>
</feature>
<evidence type="ECO:0000256" key="3">
    <source>
        <dbReference type="ARBA" id="ARBA00023163"/>
    </source>
</evidence>
<name>A0ABT2ENE0_9BACT</name>
<dbReference type="EMBL" id="JANUCP010000003">
    <property type="protein sequence ID" value="MCS3919484.1"/>
    <property type="molecule type" value="Genomic_DNA"/>
</dbReference>
<keyword evidence="4" id="KW-0812">Transmembrane</keyword>
<organism evidence="6 7">
    <name type="scientific">Candidatus Fervidibacter sacchari</name>
    <dbReference type="NCBI Taxonomy" id="1448929"/>
    <lineage>
        <taxon>Bacteria</taxon>
        <taxon>Candidatus Fervidibacterota</taxon>
        <taxon>Candidatus Fervidibacter</taxon>
    </lineage>
</organism>
<dbReference type="Proteomes" id="UP001204798">
    <property type="component" value="Unassembled WGS sequence"/>
</dbReference>
<gene>
    <name evidence="6" type="ORF">M2350_001897</name>
</gene>
<dbReference type="InterPro" id="IPR028082">
    <property type="entry name" value="Peripla_BP_I"/>
</dbReference>
<dbReference type="InterPro" id="IPR000843">
    <property type="entry name" value="HTH_LacI"/>
</dbReference>
<evidence type="ECO:0000313" key="6">
    <source>
        <dbReference type="EMBL" id="MCS3919484.1"/>
    </source>
</evidence>
<dbReference type="PANTHER" id="PTHR30146">
    <property type="entry name" value="LACI-RELATED TRANSCRIPTIONAL REPRESSOR"/>
    <property type="match status" value="1"/>
</dbReference>
<dbReference type="SMART" id="SM00354">
    <property type="entry name" value="HTH_LACI"/>
    <property type="match status" value="1"/>
</dbReference>
<dbReference type="Gene3D" id="3.40.50.2300">
    <property type="match status" value="2"/>
</dbReference>
<dbReference type="Gene3D" id="1.10.260.40">
    <property type="entry name" value="lambda repressor-like DNA-binding domains"/>
    <property type="match status" value="1"/>
</dbReference>